<dbReference type="Proteomes" id="UP000184476">
    <property type="component" value="Unassembled WGS sequence"/>
</dbReference>
<proteinExistence type="predicted"/>
<feature type="compositionally biased region" description="Basic and acidic residues" evidence="1">
    <location>
        <begin position="49"/>
        <end position="59"/>
    </location>
</feature>
<gene>
    <name evidence="2" type="ORF">SAMN05444392_11815</name>
</gene>
<keyword evidence="3" id="KW-1185">Reference proteome</keyword>
<organism evidence="2 3">
    <name type="scientific">Seinonella peptonophila</name>
    <dbReference type="NCBI Taxonomy" id="112248"/>
    <lineage>
        <taxon>Bacteria</taxon>
        <taxon>Bacillati</taxon>
        <taxon>Bacillota</taxon>
        <taxon>Bacilli</taxon>
        <taxon>Bacillales</taxon>
        <taxon>Thermoactinomycetaceae</taxon>
        <taxon>Seinonella</taxon>
    </lineage>
</organism>
<sequence length="59" mass="7020">MSNDQNKEKPKRRRPKRDPVKDWLVLGSTERDLAGDEEGRKRWSNGLEALERDRQERGE</sequence>
<accession>A0A1M5B495</accession>
<evidence type="ECO:0000313" key="2">
    <source>
        <dbReference type="EMBL" id="SHF37268.1"/>
    </source>
</evidence>
<dbReference type="EMBL" id="FQVL01000018">
    <property type="protein sequence ID" value="SHF37268.1"/>
    <property type="molecule type" value="Genomic_DNA"/>
</dbReference>
<dbReference type="AlphaFoldDB" id="A0A1M5B495"/>
<reference evidence="2 3" key="1">
    <citation type="submission" date="2016-11" db="EMBL/GenBank/DDBJ databases">
        <authorList>
            <person name="Jaros S."/>
            <person name="Januszkiewicz K."/>
            <person name="Wedrychowicz H."/>
        </authorList>
    </citation>
    <scope>NUCLEOTIDE SEQUENCE [LARGE SCALE GENOMIC DNA]</scope>
    <source>
        <strain evidence="2 3">DSM 44666</strain>
    </source>
</reference>
<evidence type="ECO:0000313" key="3">
    <source>
        <dbReference type="Proteomes" id="UP000184476"/>
    </source>
</evidence>
<evidence type="ECO:0000256" key="1">
    <source>
        <dbReference type="SAM" id="MobiDB-lite"/>
    </source>
</evidence>
<name>A0A1M5B495_9BACL</name>
<feature type="region of interest" description="Disordered" evidence="1">
    <location>
        <begin position="1"/>
        <end position="59"/>
    </location>
</feature>
<protein>
    <submittedName>
        <fullName evidence="2">Uncharacterized protein</fullName>
    </submittedName>
</protein>
<dbReference type="RefSeq" id="WP_073158003.1">
    <property type="nucleotide sequence ID" value="NZ_FQVL01000018.1"/>
</dbReference>
<feature type="compositionally biased region" description="Basic and acidic residues" evidence="1">
    <location>
        <begin position="29"/>
        <end position="41"/>
    </location>
</feature>